<dbReference type="Proteomes" id="UP000315647">
    <property type="component" value="Chromosome"/>
</dbReference>
<proteinExistence type="inferred from homology"/>
<dbReference type="PANTHER" id="PTHR42760">
    <property type="entry name" value="SHORT-CHAIN DEHYDROGENASES/REDUCTASES FAMILY MEMBER"/>
    <property type="match status" value="1"/>
</dbReference>
<evidence type="ECO:0000313" key="3">
    <source>
        <dbReference type="Proteomes" id="UP000315647"/>
    </source>
</evidence>
<protein>
    <submittedName>
        <fullName evidence="2">3-oxoacyl-[acyl-carrier-protein] reductase FabG</fullName>
        <ecNumber evidence="2">1.1.1.100</ecNumber>
    </submittedName>
</protein>
<dbReference type="GO" id="GO:0004316">
    <property type="term" value="F:3-oxoacyl-[acyl-carrier-protein] reductase (NADPH) activity"/>
    <property type="evidence" value="ECO:0007669"/>
    <property type="project" value="UniProtKB-EC"/>
</dbReference>
<evidence type="ECO:0000313" key="2">
    <source>
        <dbReference type="EMBL" id="QDT26083.1"/>
    </source>
</evidence>
<dbReference type="SUPFAM" id="SSF51735">
    <property type="entry name" value="NAD(P)-binding Rossmann-fold domains"/>
    <property type="match status" value="1"/>
</dbReference>
<dbReference type="Gene3D" id="3.40.50.720">
    <property type="entry name" value="NAD(P)-binding Rossmann-like Domain"/>
    <property type="match status" value="1"/>
</dbReference>
<reference evidence="2 3" key="1">
    <citation type="submission" date="2019-03" db="EMBL/GenBank/DDBJ databases">
        <title>Deep-cultivation of Planctomycetes and their phenomic and genomic characterization uncovers novel biology.</title>
        <authorList>
            <person name="Wiegand S."/>
            <person name="Jogler M."/>
            <person name="Boedeker C."/>
            <person name="Pinto D."/>
            <person name="Vollmers J."/>
            <person name="Rivas-Marin E."/>
            <person name="Kohn T."/>
            <person name="Peeters S.H."/>
            <person name="Heuer A."/>
            <person name="Rast P."/>
            <person name="Oberbeckmann S."/>
            <person name="Bunk B."/>
            <person name="Jeske O."/>
            <person name="Meyerdierks A."/>
            <person name="Storesund J.E."/>
            <person name="Kallscheuer N."/>
            <person name="Luecker S."/>
            <person name="Lage O.M."/>
            <person name="Pohl T."/>
            <person name="Merkel B.J."/>
            <person name="Hornburger P."/>
            <person name="Mueller R.-W."/>
            <person name="Bruemmer F."/>
            <person name="Labrenz M."/>
            <person name="Spormann A.M."/>
            <person name="Op den Camp H."/>
            <person name="Overmann J."/>
            <person name="Amann R."/>
            <person name="Jetten M.S.M."/>
            <person name="Mascher T."/>
            <person name="Medema M.H."/>
            <person name="Devos D.P."/>
            <person name="Kaster A.-K."/>
            <person name="Ovreas L."/>
            <person name="Rohde M."/>
            <person name="Galperin M.Y."/>
            <person name="Jogler C."/>
        </authorList>
    </citation>
    <scope>NUCLEOTIDE SEQUENCE [LARGE SCALE GENOMIC DNA]</scope>
    <source>
        <strain evidence="2 3">Enr10</strain>
    </source>
</reference>
<dbReference type="PRINTS" id="PR00081">
    <property type="entry name" value="GDHRDH"/>
</dbReference>
<dbReference type="EC" id="1.1.1.100" evidence="2"/>
<sequence length="267" mass="28287">MQPSEEPTIQQLFDLTGKTILISGASGYLGGAMARGLAEAGARLVVSSRSQERAVQTAAELPDPRQVGHLGVALDHMDADSIDAGFAAALEAAGQIDVLVNNGNDPVGEDWRNVTAEAFNRHLQNATGYFLLARKLRDHLVAREARGSVIMIGSMYGVVGSYPEAYDGICAASPVAYHTMKGGLIHQTRHLSVYWAKDGVRVNCLSPGPFPSEKAPAGLAERLSKHSPMGRMGSPSELKGAVVFLASEASSYITGQNLLVDGGWTAW</sequence>
<dbReference type="InterPro" id="IPR036291">
    <property type="entry name" value="NAD(P)-bd_dom_sf"/>
</dbReference>
<gene>
    <name evidence="2" type="primary">fabG_2</name>
    <name evidence="2" type="ORF">Enr10x_13810</name>
</gene>
<keyword evidence="2" id="KW-0560">Oxidoreductase</keyword>
<dbReference type="EMBL" id="CP037421">
    <property type="protein sequence ID" value="QDT26083.1"/>
    <property type="molecule type" value="Genomic_DNA"/>
</dbReference>
<comment type="similarity">
    <text evidence="1">Belongs to the short-chain dehydrogenases/reductases (SDR) family.</text>
</comment>
<dbReference type="InterPro" id="IPR002347">
    <property type="entry name" value="SDR_fam"/>
</dbReference>
<keyword evidence="3" id="KW-1185">Reference proteome</keyword>
<evidence type="ECO:0000256" key="1">
    <source>
        <dbReference type="ARBA" id="ARBA00006484"/>
    </source>
</evidence>
<accession>A0A517Q388</accession>
<dbReference type="RefSeq" id="WP_145448501.1">
    <property type="nucleotide sequence ID" value="NZ_CP037421.1"/>
</dbReference>
<dbReference type="AlphaFoldDB" id="A0A517Q388"/>
<dbReference type="Pfam" id="PF13561">
    <property type="entry name" value="adh_short_C2"/>
    <property type="match status" value="1"/>
</dbReference>
<organism evidence="2 3">
    <name type="scientific">Gimesia panareensis</name>
    <dbReference type="NCBI Taxonomy" id="2527978"/>
    <lineage>
        <taxon>Bacteria</taxon>
        <taxon>Pseudomonadati</taxon>
        <taxon>Planctomycetota</taxon>
        <taxon>Planctomycetia</taxon>
        <taxon>Planctomycetales</taxon>
        <taxon>Planctomycetaceae</taxon>
        <taxon>Gimesia</taxon>
    </lineage>
</organism>
<name>A0A517Q388_9PLAN</name>